<evidence type="ECO:0000256" key="7">
    <source>
        <dbReference type="ARBA" id="ARBA00023004"/>
    </source>
</evidence>
<sequence length="796" mass="88209">MNIFTYKSIKKDTLSFYLLLFFTALSTSISYAQSAKGSISGIVKDTTGKPVEYILVTLKKGNKSSETDKNGAFILKNVPEGNITIVIQALGYITVEKNVEVKSGETTAISDITLKESQSQLDEVTIYNNNKNKFARKESQNIARLPIKNIENPQVYTIVGKDLMKEQVVLERTDIYRNVPGGVPNYSAGGSQGLTMRGFTNTSGMLNGMNTSAVYPMNTAILERIEFLKGPSGTLFGGNRNTSFGGIYNYVTKKPYENFGGEVGFVGGSFNFSRVTADVNTPLNKEKTALLRLNVAGQSEGSFQDQGYAKNYVFAPSFSYQVSDRLKFSVDVDITRSAYTMTTISIGSLANVKARSFKDLKLDYERSYANNDVDAEIGVNNLGAQIDYKISDQWKSETKFLSSVGYYKHLLWTTLNVLTDETVARVIRNQTPETFGNIQLQQNFTRDFKIGTLRNRMLIGLDYNNNYNELNRVVNLTYDTININGPFNDFNSEKINDLSYAKGFAASTSKSQNYGLYVSDVINFTPSLMAMLSLRVDRYSTKGSYDLKTGTYAKGGEYEQTSLSPKIGLVYQPVIDKISIFANYMNGFVNLAPAQTSANPEMTNLKPQYGTQWETGVKLDIIENKLSATISYYNISVTNSTYRDAATTYTVQDGTQSSKGFDVEIIANPIAGLNIVAGYANNKNEYTKASPALEGKSLPASPENVANIWASYTLTRGSGKGLGLGVGVNYVSESWFETTNVFELPSYTLLSNAIFYDQPKYRISLKGNNLLNEKYWNPTGMPQKPLNFLVGITFKF</sequence>
<dbReference type="PANTHER" id="PTHR32552">
    <property type="entry name" value="FERRICHROME IRON RECEPTOR-RELATED"/>
    <property type="match status" value="1"/>
</dbReference>
<dbReference type="PROSITE" id="PS52016">
    <property type="entry name" value="TONB_DEPENDENT_REC_3"/>
    <property type="match status" value="1"/>
</dbReference>
<evidence type="ECO:0000256" key="9">
    <source>
        <dbReference type="ARBA" id="ARBA00023077"/>
    </source>
</evidence>
<evidence type="ECO:0000256" key="12">
    <source>
        <dbReference type="PROSITE-ProRule" id="PRU01360"/>
    </source>
</evidence>
<dbReference type="Pfam" id="PF13715">
    <property type="entry name" value="CarbopepD_reg_2"/>
    <property type="match status" value="1"/>
</dbReference>
<keyword evidence="9 13" id="KW-0798">TonB box</keyword>
<keyword evidence="11 12" id="KW-0998">Cell outer membrane</keyword>
<accession>A0A6V6YWW3</accession>
<gene>
    <name evidence="17" type="ORF">FLACHUCJ7_01688</name>
</gene>
<organism evidence="17 18">
    <name type="scientific">Flavobacterium chungangense</name>
    <dbReference type="NCBI Taxonomy" id="554283"/>
    <lineage>
        <taxon>Bacteria</taxon>
        <taxon>Pseudomonadati</taxon>
        <taxon>Bacteroidota</taxon>
        <taxon>Flavobacteriia</taxon>
        <taxon>Flavobacteriales</taxon>
        <taxon>Flavobacteriaceae</taxon>
        <taxon>Flavobacterium</taxon>
    </lineage>
</organism>
<dbReference type="InterPro" id="IPR013784">
    <property type="entry name" value="Carb-bd-like_fold"/>
</dbReference>
<protein>
    <submittedName>
        <fullName evidence="17">TonB-dependent siderophore receptor</fullName>
    </submittedName>
</protein>
<dbReference type="GO" id="GO:0030246">
    <property type="term" value="F:carbohydrate binding"/>
    <property type="evidence" value="ECO:0007669"/>
    <property type="project" value="InterPro"/>
</dbReference>
<dbReference type="RefSeq" id="WP_035136351.1">
    <property type="nucleotide sequence ID" value="NZ_CAIJDO010000121.1"/>
</dbReference>
<evidence type="ECO:0000259" key="16">
    <source>
        <dbReference type="Pfam" id="PF07715"/>
    </source>
</evidence>
<keyword evidence="5 12" id="KW-0812">Transmembrane</keyword>
<evidence type="ECO:0000256" key="3">
    <source>
        <dbReference type="ARBA" id="ARBA00022452"/>
    </source>
</evidence>
<keyword evidence="4" id="KW-0410">Iron transport</keyword>
<keyword evidence="3 12" id="KW-1134">Transmembrane beta strand</keyword>
<dbReference type="InterPro" id="IPR037066">
    <property type="entry name" value="Plug_dom_sf"/>
</dbReference>
<keyword evidence="17" id="KW-0675">Receptor</keyword>
<evidence type="ECO:0000256" key="11">
    <source>
        <dbReference type="ARBA" id="ARBA00023237"/>
    </source>
</evidence>
<dbReference type="InterPro" id="IPR012910">
    <property type="entry name" value="Plug_dom"/>
</dbReference>
<dbReference type="Pfam" id="PF00593">
    <property type="entry name" value="TonB_dep_Rec_b-barrel"/>
    <property type="match status" value="1"/>
</dbReference>
<dbReference type="InterPro" id="IPR039426">
    <property type="entry name" value="TonB-dep_rcpt-like"/>
</dbReference>
<evidence type="ECO:0000313" key="18">
    <source>
        <dbReference type="Proteomes" id="UP000556700"/>
    </source>
</evidence>
<name>A0A6V6YWW3_9FLAO</name>
<evidence type="ECO:0000256" key="4">
    <source>
        <dbReference type="ARBA" id="ARBA00022496"/>
    </source>
</evidence>
<feature type="domain" description="TonB-dependent receptor-like beta-barrel" evidence="15">
    <location>
        <begin position="362"/>
        <end position="770"/>
    </location>
</feature>
<evidence type="ECO:0000256" key="8">
    <source>
        <dbReference type="ARBA" id="ARBA00023065"/>
    </source>
</evidence>
<dbReference type="PANTHER" id="PTHR32552:SF68">
    <property type="entry name" value="FERRICHROME OUTER MEMBRANE TRANSPORTER_PHAGE RECEPTOR"/>
    <property type="match status" value="1"/>
</dbReference>
<dbReference type="InterPro" id="IPR036942">
    <property type="entry name" value="Beta-barrel_TonB_sf"/>
</dbReference>
<keyword evidence="7" id="KW-0408">Iron</keyword>
<dbReference type="AlphaFoldDB" id="A0A6V6YWW3"/>
<dbReference type="SUPFAM" id="SSF56935">
    <property type="entry name" value="Porins"/>
    <property type="match status" value="1"/>
</dbReference>
<dbReference type="GO" id="GO:0015344">
    <property type="term" value="F:siderophore uptake transmembrane transporter activity"/>
    <property type="evidence" value="ECO:0007669"/>
    <property type="project" value="TreeGrafter"/>
</dbReference>
<comment type="subcellular location">
    <subcellularLocation>
        <location evidence="1 12">Cell outer membrane</location>
        <topology evidence="1 12">Multi-pass membrane protein</topology>
    </subcellularLocation>
</comment>
<feature type="signal peptide" evidence="14">
    <location>
        <begin position="1"/>
        <end position="32"/>
    </location>
</feature>
<keyword evidence="8" id="KW-0406">Ion transport</keyword>
<evidence type="ECO:0000256" key="5">
    <source>
        <dbReference type="ARBA" id="ARBA00022692"/>
    </source>
</evidence>
<evidence type="ECO:0000259" key="15">
    <source>
        <dbReference type="Pfam" id="PF00593"/>
    </source>
</evidence>
<dbReference type="Proteomes" id="UP000556700">
    <property type="component" value="Unassembled WGS sequence"/>
</dbReference>
<comment type="caution">
    <text evidence="17">The sequence shown here is derived from an EMBL/GenBank/DDBJ whole genome shotgun (WGS) entry which is preliminary data.</text>
</comment>
<keyword evidence="2 12" id="KW-0813">Transport</keyword>
<evidence type="ECO:0000256" key="1">
    <source>
        <dbReference type="ARBA" id="ARBA00004571"/>
    </source>
</evidence>
<comment type="similarity">
    <text evidence="12 13">Belongs to the TonB-dependent receptor family.</text>
</comment>
<evidence type="ECO:0000256" key="10">
    <source>
        <dbReference type="ARBA" id="ARBA00023136"/>
    </source>
</evidence>
<keyword evidence="6 14" id="KW-0732">Signal</keyword>
<dbReference type="InterPro" id="IPR000531">
    <property type="entry name" value="Beta-barrel_TonB"/>
</dbReference>
<dbReference type="Gene3D" id="2.170.130.10">
    <property type="entry name" value="TonB-dependent receptor, plug domain"/>
    <property type="match status" value="1"/>
</dbReference>
<evidence type="ECO:0000256" key="13">
    <source>
        <dbReference type="RuleBase" id="RU003357"/>
    </source>
</evidence>
<keyword evidence="10 12" id="KW-0472">Membrane</keyword>
<evidence type="ECO:0000256" key="14">
    <source>
        <dbReference type="SAM" id="SignalP"/>
    </source>
</evidence>
<evidence type="ECO:0000313" key="17">
    <source>
        <dbReference type="EMBL" id="CAD0004017.1"/>
    </source>
</evidence>
<dbReference type="SUPFAM" id="SSF49452">
    <property type="entry name" value="Starch-binding domain-like"/>
    <property type="match status" value="1"/>
</dbReference>
<feature type="chain" id="PRO_5028323263" evidence="14">
    <location>
        <begin position="33"/>
        <end position="796"/>
    </location>
</feature>
<dbReference type="Gene3D" id="2.40.170.20">
    <property type="entry name" value="TonB-dependent receptor, beta-barrel domain"/>
    <property type="match status" value="1"/>
</dbReference>
<feature type="domain" description="TonB-dependent receptor plug" evidence="16">
    <location>
        <begin position="150"/>
        <end position="239"/>
    </location>
</feature>
<evidence type="ECO:0000256" key="6">
    <source>
        <dbReference type="ARBA" id="ARBA00022729"/>
    </source>
</evidence>
<dbReference type="Pfam" id="PF07715">
    <property type="entry name" value="Plug"/>
    <property type="match status" value="1"/>
</dbReference>
<keyword evidence="18" id="KW-1185">Reference proteome</keyword>
<dbReference type="EMBL" id="CAIJDO010000121">
    <property type="protein sequence ID" value="CAD0004017.1"/>
    <property type="molecule type" value="Genomic_DNA"/>
</dbReference>
<evidence type="ECO:0000256" key="2">
    <source>
        <dbReference type="ARBA" id="ARBA00022448"/>
    </source>
</evidence>
<reference evidence="17 18" key="1">
    <citation type="submission" date="2020-06" db="EMBL/GenBank/DDBJ databases">
        <authorList>
            <person name="Criscuolo A."/>
        </authorList>
    </citation>
    <scope>NUCLEOTIDE SEQUENCE [LARGE SCALE GENOMIC DNA]</scope>
    <source>
        <strain evidence="18">CIP 110025</strain>
    </source>
</reference>
<dbReference type="GO" id="GO:0009279">
    <property type="term" value="C:cell outer membrane"/>
    <property type="evidence" value="ECO:0007669"/>
    <property type="project" value="UniProtKB-SubCell"/>
</dbReference>
<proteinExistence type="inferred from homology"/>
<dbReference type="Gene3D" id="2.60.40.1120">
    <property type="entry name" value="Carboxypeptidase-like, regulatory domain"/>
    <property type="match status" value="1"/>
</dbReference>